<gene>
    <name evidence="1 3 4" type="ORF">SRAE_1000199600</name>
</gene>
<organism evidence="1">
    <name type="scientific">Strongyloides ratti</name>
    <name type="common">Parasitic roundworm</name>
    <dbReference type="NCBI Taxonomy" id="34506"/>
    <lineage>
        <taxon>Eukaryota</taxon>
        <taxon>Metazoa</taxon>
        <taxon>Ecdysozoa</taxon>
        <taxon>Nematoda</taxon>
        <taxon>Chromadorea</taxon>
        <taxon>Rhabditida</taxon>
        <taxon>Tylenchina</taxon>
        <taxon>Panagrolaimomorpha</taxon>
        <taxon>Strongyloidoidea</taxon>
        <taxon>Strongyloididae</taxon>
        <taxon>Strongyloides</taxon>
    </lineage>
</organism>
<proteinExistence type="predicted"/>
<evidence type="ECO:0000313" key="4">
    <source>
        <dbReference type="WormBase" id="SRAE_1000199600"/>
    </source>
</evidence>
<evidence type="ECO:0000313" key="2">
    <source>
        <dbReference type="Proteomes" id="UP000035682"/>
    </source>
</evidence>
<keyword evidence="2" id="KW-1185">Reference proteome</keyword>
<evidence type="ECO:0000313" key="3">
    <source>
        <dbReference type="WBParaSite" id="SRAE_1000199600.1"/>
    </source>
</evidence>
<sequence length="251" mass="29333">MMDDKKGEIVFKYFSEQFRALKEYQSNGFESIARRLDSIEKEIKYIKDKIPNTTGENFQKSENFHMFSQLIKDIKPPNEDVTPKENKENGNFFSMDTDSNFSKCDSNNRIESFEKHIEDLSLQQNEKKKMDNYPFSFNTIKNIDSKLYIKSSDENKPTDIGRVSCSLFFANGGKYLEVMNKSTLVKSTIRLINNNINTIQKKDGKNYVALIFPIGSFDHFEGGKLDEFYLKFSDKENGNKFYKKIKEFCEV</sequence>
<dbReference type="GeneID" id="36376103"/>
<reference evidence="3" key="2">
    <citation type="submission" date="2020-12" db="UniProtKB">
        <authorList>
            <consortium name="WormBaseParasite"/>
        </authorList>
    </citation>
    <scope>IDENTIFICATION</scope>
</reference>
<reference evidence="1 2" key="1">
    <citation type="submission" date="2014-09" db="EMBL/GenBank/DDBJ databases">
        <authorList>
            <person name="Martin A.A."/>
        </authorList>
    </citation>
    <scope>NUCLEOTIDE SEQUENCE</scope>
    <source>
        <strain evidence="2">ED321</strain>
        <strain evidence="1">ED321 Heterogonic</strain>
    </source>
</reference>
<accession>A0A090L6M2</accession>
<dbReference type="WBParaSite" id="SRAE_1000199600.1">
    <property type="protein sequence ID" value="SRAE_1000199600.1"/>
    <property type="gene ID" value="WBGene00258608"/>
</dbReference>
<dbReference type="CTD" id="36376103"/>
<name>A0A090L6M2_STRRB</name>
<dbReference type="EMBL" id="LN609528">
    <property type="protein sequence ID" value="CEF63738.1"/>
    <property type="molecule type" value="Genomic_DNA"/>
</dbReference>
<protein>
    <submittedName>
        <fullName evidence="1 3">Uncharacterized protein</fullName>
    </submittedName>
</protein>
<evidence type="ECO:0000313" key="1">
    <source>
        <dbReference type="EMBL" id="CEF63738.1"/>
    </source>
</evidence>
<dbReference type="RefSeq" id="XP_024502939.1">
    <property type="nucleotide sequence ID" value="XM_024649020.1"/>
</dbReference>
<dbReference type="WormBase" id="SRAE_1000199600">
    <property type="protein sequence ID" value="SRP06292"/>
    <property type="gene ID" value="WBGene00258608"/>
</dbReference>
<dbReference type="Proteomes" id="UP000035682">
    <property type="component" value="Unplaced"/>
</dbReference>
<dbReference type="AlphaFoldDB" id="A0A090L6M2"/>